<keyword evidence="1" id="KW-0456">Lyase</keyword>
<dbReference type="PANTHER" id="PTHR42905">
    <property type="entry name" value="PHOSPHOENOLPYRUVATE CARBOXYLASE"/>
    <property type="match status" value="1"/>
</dbReference>
<dbReference type="GO" id="GO:0016829">
    <property type="term" value="F:lyase activity"/>
    <property type="evidence" value="ECO:0007669"/>
    <property type="project" value="UniProtKB-KW"/>
</dbReference>
<dbReference type="InterPro" id="IPR040442">
    <property type="entry name" value="Pyrv_kinase-like_dom_sf"/>
</dbReference>
<evidence type="ECO:0000313" key="1">
    <source>
        <dbReference type="EMBL" id="MFD1785193.1"/>
    </source>
</evidence>
<sequence>MADVAEKRAAFRRLHEEGCFVLPNPWDVGGAKVLQHLGFPAIASTSAGYAWAQGRADNQVELDALLRHLAELSEAVDIPLNADFENGFAREPEQVAANVRRAAQAGVAGLSIEDLTGEATPALYEPPLAVARIRAAREALAAENVVLVARTEGLLHGLLDLKQAIDRAVMFADAGADCIYVPGVRTPEEITALVGAVAPKPVNVLMAWPGMSLAELAGLGVRRVSTGGALARRAWAAFVEAAEEIRSRGSFDAFGLPGPSIGLNKLFAE</sequence>
<dbReference type="InterPro" id="IPR015813">
    <property type="entry name" value="Pyrv/PenolPyrv_kinase-like_dom"/>
</dbReference>
<protein>
    <submittedName>
        <fullName evidence="1">Isocitrate lyase/phosphoenolpyruvate mutase family protein</fullName>
    </submittedName>
</protein>
<reference evidence="2" key="1">
    <citation type="journal article" date="2019" name="Int. J. Syst. Evol. Microbiol.">
        <title>The Global Catalogue of Microorganisms (GCM) 10K type strain sequencing project: providing services to taxonomists for standard genome sequencing and annotation.</title>
        <authorList>
            <consortium name="The Broad Institute Genomics Platform"/>
            <consortium name="The Broad Institute Genome Sequencing Center for Infectious Disease"/>
            <person name="Wu L."/>
            <person name="Ma J."/>
        </authorList>
    </citation>
    <scope>NUCLEOTIDE SEQUENCE [LARGE SCALE GENOMIC DNA]</scope>
    <source>
        <strain evidence="2">DFY28</strain>
    </source>
</reference>
<dbReference type="RefSeq" id="WP_377282146.1">
    <property type="nucleotide sequence ID" value="NZ_JBHRSI010000005.1"/>
</dbReference>
<name>A0ABW4N530_9CAUL</name>
<dbReference type="Pfam" id="PF13714">
    <property type="entry name" value="PEP_mutase"/>
    <property type="match status" value="1"/>
</dbReference>
<dbReference type="Gene3D" id="3.20.20.60">
    <property type="entry name" value="Phosphoenolpyruvate-binding domains"/>
    <property type="match status" value="1"/>
</dbReference>
<dbReference type="CDD" id="cd00377">
    <property type="entry name" value="ICL_PEPM"/>
    <property type="match status" value="1"/>
</dbReference>
<comment type="caution">
    <text evidence="1">The sequence shown here is derived from an EMBL/GenBank/DDBJ whole genome shotgun (WGS) entry which is preliminary data.</text>
</comment>
<dbReference type="InterPro" id="IPR039556">
    <property type="entry name" value="ICL/PEPM"/>
</dbReference>
<evidence type="ECO:0000313" key="2">
    <source>
        <dbReference type="Proteomes" id="UP001597237"/>
    </source>
</evidence>
<organism evidence="1 2">
    <name type="scientific">Phenylobacterium terrae</name>
    <dbReference type="NCBI Taxonomy" id="2665495"/>
    <lineage>
        <taxon>Bacteria</taxon>
        <taxon>Pseudomonadati</taxon>
        <taxon>Pseudomonadota</taxon>
        <taxon>Alphaproteobacteria</taxon>
        <taxon>Caulobacterales</taxon>
        <taxon>Caulobacteraceae</taxon>
        <taxon>Phenylobacterium</taxon>
    </lineage>
</organism>
<dbReference type="PANTHER" id="PTHR42905:SF16">
    <property type="entry name" value="CARBOXYPHOSPHONOENOLPYRUVATE PHOSPHONOMUTASE-LIKE PROTEIN (AFU_ORTHOLOGUE AFUA_5G07230)"/>
    <property type="match status" value="1"/>
</dbReference>
<proteinExistence type="predicted"/>
<dbReference type="Proteomes" id="UP001597237">
    <property type="component" value="Unassembled WGS sequence"/>
</dbReference>
<dbReference type="Gene3D" id="6.10.250.2750">
    <property type="match status" value="1"/>
</dbReference>
<dbReference type="EMBL" id="JBHUEY010000006">
    <property type="protein sequence ID" value="MFD1785193.1"/>
    <property type="molecule type" value="Genomic_DNA"/>
</dbReference>
<accession>A0ABW4N530</accession>
<gene>
    <name evidence="1" type="ORF">ACFSC0_17465</name>
</gene>
<keyword evidence="2" id="KW-1185">Reference proteome</keyword>
<dbReference type="SUPFAM" id="SSF51621">
    <property type="entry name" value="Phosphoenolpyruvate/pyruvate domain"/>
    <property type="match status" value="1"/>
</dbReference>